<keyword evidence="3" id="KW-0804">Transcription</keyword>
<dbReference type="InterPro" id="IPR036271">
    <property type="entry name" value="Tet_transcr_reg_TetR-rel_C_sf"/>
</dbReference>
<evidence type="ECO:0000313" key="8">
    <source>
        <dbReference type="Proteomes" id="UP001611580"/>
    </source>
</evidence>
<protein>
    <submittedName>
        <fullName evidence="7">TetR/AcrR family transcriptional regulator</fullName>
    </submittedName>
</protein>
<dbReference type="Proteomes" id="UP001611580">
    <property type="component" value="Unassembled WGS sequence"/>
</dbReference>
<proteinExistence type="predicted"/>
<evidence type="ECO:0000256" key="5">
    <source>
        <dbReference type="SAM" id="MobiDB-lite"/>
    </source>
</evidence>
<keyword evidence="2 4" id="KW-0238">DNA-binding</keyword>
<keyword evidence="1" id="KW-0805">Transcription regulation</keyword>
<feature type="region of interest" description="Disordered" evidence="5">
    <location>
        <begin position="1"/>
        <end position="34"/>
    </location>
</feature>
<organism evidence="7 8">
    <name type="scientific">Promicromonospora kroppenstedtii</name>
    <dbReference type="NCBI Taxonomy" id="440482"/>
    <lineage>
        <taxon>Bacteria</taxon>
        <taxon>Bacillati</taxon>
        <taxon>Actinomycetota</taxon>
        <taxon>Actinomycetes</taxon>
        <taxon>Micrococcales</taxon>
        <taxon>Promicromonosporaceae</taxon>
        <taxon>Promicromonospora</taxon>
    </lineage>
</organism>
<dbReference type="PANTHER" id="PTHR30055:SF234">
    <property type="entry name" value="HTH-TYPE TRANSCRIPTIONAL REGULATOR BETI"/>
    <property type="match status" value="1"/>
</dbReference>
<evidence type="ECO:0000256" key="3">
    <source>
        <dbReference type="ARBA" id="ARBA00023163"/>
    </source>
</evidence>
<comment type="caution">
    <text evidence="7">The sequence shown here is derived from an EMBL/GenBank/DDBJ whole genome shotgun (WGS) entry which is preliminary data.</text>
</comment>
<sequence>MTGVLRDPRPGAVPRGTAVPHGTTRRGGAPNLGPRAAAGNRAALLAAAREVFGSAGTGAPLSAVAKRAGVGQGSLYRHFPDRLDLVVAVFEEQVVAVEELAATPGADLADLLGLVTRNAIDSVGFVDLVRSRVPADERIVALGERVAAALGTRLADATAAGVVPAGMTPDDLLLAVAMTAGGLSQAEGEDRVRRARRAWELLGMDVRIPAESGR</sequence>
<accession>A0ABW7XKY1</accession>
<dbReference type="InterPro" id="IPR001647">
    <property type="entry name" value="HTH_TetR"/>
</dbReference>
<dbReference type="SUPFAM" id="SSF48498">
    <property type="entry name" value="Tetracyclin repressor-like, C-terminal domain"/>
    <property type="match status" value="1"/>
</dbReference>
<gene>
    <name evidence="7" type="ORF">ACH47X_14805</name>
</gene>
<dbReference type="SUPFAM" id="SSF46689">
    <property type="entry name" value="Homeodomain-like"/>
    <property type="match status" value="1"/>
</dbReference>
<dbReference type="Gene3D" id="1.10.357.10">
    <property type="entry name" value="Tetracycline Repressor, domain 2"/>
    <property type="match status" value="1"/>
</dbReference>
<dbReference type="InterPro" id="IPR050109">
    <property type="entry name" value="HTH-type_TetR-like_transc_reg"/>
</dbReference>
<evidence type="ECO:0000256" key="4">
    <source>
        <dbReference type="PROSITE-ProRule" id="PRU00335"/>
    </source>
</evidence>
<feature type="DNA-binding region" description="H-T-H motif" evidence="4">
    <location>
        <begin position="60"/>
        <end position="79"/>
    </location>
</feature>
<evidence type="ECO:0000256" key="2">
    <source>
        <dbReference type="ARBA" id="ARBA00023125"/>
    </source>
</evidence>
<keyword evidence="8" id="KW-1185">Reference proteome</keyword>
<dbReference type="PANTHER" id="PTHR30055">
    <property type="entry name" value="HTH-TYPE TRANSCRIPTIONAL REGULATOR RUTR"/>
    <property type="match status" value="1"/>
</dbReference>
<evidence type="ECO:0000313" key="7">
    <source>
        <dbReference type="EMBL" id="MFI2488184.1"/>
    </source>
</evidence>
<dbReference type="Pfam" id="PF00440">
    <property type="entry name" value="TetR_N"/>
    <property type="match status" value="1"/>
</dbReference>
<evidence type="ECO:0000259" key="6">
    <source>
        <dbReference type="PROSITE" id="PS50977"/>
    </source>
</evidence>
<reference evidence="7 8" key="1">
    <citation type="submission" date="2024-10" db="EMBL/GenBank/DDBJ databases">
        <title>The Natural Products Discovery Center: Release of the First 8490 Sequenced Strains for Exploring Actinobacteria Biosynthetic Diversity.</title>
        <authorList>
            <person name="Kalkreuter E."/>
            <person name="Kautsar S.A."/>
            <person name="Yang D."/>
            <person name="Bader C.D."/>
            <person name="Teijaro C.N."/>
            <person name="Fluegel L."/>
            <person name="Davis C.M."/>
            <person name="Simpson J.R."/>
            <person name="Lauterbach L."/>
            <person name="Steele A.D."/>
            <person name="Gui C."/>
            <person name="Meng S."/>
            <person name="Li G."/>
            <person name="Viehrig K."/>
            <person name="Ye F."/>
            <person name="Su P."/>
            <person name="Kiefer A.F."/>
            <person name="Nichols A."/>
            <person name="Cepeda A.J."/>
            <person name="Yan W."/>
            <person name="Fan B."/>
            <person name="Jiang Y."/>
            <person name="Adhikari A."/>
            <person name="Zheng C.-J."/>
            <person name="Schuster L."/>
            <person name="Cowan T.M."/>
            <person name="Smanski M.J."/>
            <person name="Chevrette M.G."/>
            <person name="De Carvalho L.P.S."/>
            <person name="Shen B."/>
        </authorList>
    </citation>
    <scope>NUCLEOTIDE SEQUENCE [LARGE SCALE GENOMIC DNA]</scope>
    <source>
        <strain evidence="7 8">NPDC019481</strain>
    </source>
</reference>
<dbReference type="PRINTS" id="PR00455">
    <property type="entry name" value="HTHTETR"/>
</dbReference>
<dbReference type="RefSeq" id="WP_397405382.1">
    <property type="nucleotide sequence ID" value="NZ_JBIRYI010000008.1"/>
</dbReference>
<name>A0ABW7XKY1_9MICO</name>
<evidence type="ECO:0000256" key="1">
    <source>
        <dbReference type="ARBA" id="ARBA00023015"/>
    </source>
</evidence>
<feature type="domain" description="HTH tetR-type" evidence="6">
    <location>
        <begin position="38"/>
        <end position="97"/>
    </location>
</feature>
<dbReference type="InterPro" id="IPR009057">
    <property type="entry name" value="Homeodomain-like_sf"/>
</dbReference>
<dbReference type="EMBL" id="JBIRYI010000008">
    <property type="protein sequence ID" value="MFI2488184.1"/>
    <property type="molecule type" value="Genomic_DNA"/>
</dbReference>
<dbReference type="PROSITE" id="PS50977">
    <property type="entry name" value="HTH_TETR_2"/>
    <property type="match status" value="1"/>
</dbReference>